<gene>
    <name evidence="4" type="ORF">N1F79_07920</name>
</gene>
<evidence type="ECO:0000259" key="3">
    <source>
        <dbReference type="Pfam" id="PF16344"/>
    </source>
</evidence>
<sequence length="377" mass="43658">MDNIIRKYFLDSISTSELNLLLEWLKNEENEKVFKRYARECYDLDLALQEVDVDYEYQILINKIRYKKSFYQKWGKWAAVFVGVIGLSWFFMLNDSTPKTSIDNNAITLKLDNGDIKIVTEDGNEKILNKKGEIVSVKEGDELNYNKLSDEQNSEKLVFNELNIPYGKKMKIVLSDGSLVHLNAGSTLKYPVKFLNGMERKVFLSGEAYFDIAKDKLHPFIVNTQNINVQALGTKFNVNSYKEDNEISTALVEGSVGVYNVDEKFDAKASTVLMPGYKASWNKSENRMNINEVDIEEYIAWTKGQLLFKSKSFSDIIKVLERTYDVTIINNYQFLNEERFIAKFDTETIEQILISFQNSEKFSYKINENKITIDKPN</sequence>
<dbReference type="PANTHER" id="PTHR30273">
    <property type="entry name" value="PERIPLASMIC SIGNAL SENSOR AND SIGMA FACTOR ACTIVATOR FECR-RELATED"/>
    <property type="match status" value="1"/>
</dbReference>
<protein>
    <submittedName>
        <fullName evidence="4">FecR domain-containing protein</fullName>
    </submittedName>
</protein>
<evidence type="ECO:0000313" key="5">
    <source>
        <dbReference type="Proteomes" id="UP001337305"/>
    </source>
</evidence>
<evidence type="ECO:0000259" key="2">
    <source>
        <dbReference type="Pfam" id="PF04773"/>
    </source>
</evidence>
<dbReference type="InterPro" id="IPR032508">
    <property type="entry name" value="FecR_C"/>
</dbReference>
<dbReference type="RefSeq" id="WP_303305404.1">
    <property type="nucleotide sequence ID" value="NZ_JAODOP010000004.1"/>
</dbReference>
<dbReference type="InterPro" id="IPR006860">
    <property type="entry name" value="FecR"/>
</dbReference>
<comment type="caution">
    <text evidence="4">The sequence shown here is derived from an EMBL/GenBank/DDBJ whole genome shotgun (WGS) entry which is preliminary data.</text>
</comment>
<dbReference type="InterPro" id="IPR012373">
    <property type="entry name" value="Ferrdict_sens_TM"/>
</dbReference>
<keyword evidence="1" id="KW-1133">Transmembrane helix</keyword>
<dbReference type="Proteomes" id="UP001337305">
    <property type="component" value="Unassembled WGS sequence"/>
</dbReference>
<evidence type="ECO:0000313" key="4">
    <source>
        <dbReference type="EMBL" id="MEF3833054.1"/>
    </source>
</evidence>
<feature type="transmembrane region" description="Helical" evidence="1">
    <location>
        <begin position="74"/>
        <end position="92"/>
    </location>
</feature>
<evidence type="ECO:0000256" key="1">
    <source>
        <dbReference type="SAM" id="Phobius"/>
    </source>
</evidence>
<dbReference type="Pfam" id="PF04773">
    <property type="entry name" value="FecR"/>
    <property type="match status" value="1"/>
</dbReference>
<dbReference type="EMBL" id="JAODOP010000004">
    <property type="protein sequence ID" value="MEF3833054.1"/>
    <property type="molecule type" value="Genomic_DNA"/>
</dbReference>
<accession>A0ABU7XRE2</accession>
<keyword evidence="5" id="KW-1185">Reference proteome</keyword>
<reference evidence="4 5" key="1">
    <citation type="submission" date="2022-09" db="EMBL/GenBank/DDBJ databases">
        <title>Genome sequencing of Flavivirga sp. MEBiC05379.</title>
        <authorList>
            <person name="Oh H.-M."/>
            <person name="Kwon K.K."/>
            <person name="Park M.J."/>
            <person name="Yang S.-H."/>
        </authorList>
    </citation>
    <scope>NUCLEOTIDE SEQUENCE [LARGE SCALE GENOMIC DNA]</scope>
    <source>
        <strain evidence="4 5">MEBiC05379</strain>
    </source>
</reference>
<keyword evidence="1" id="KW-0812">Transmembrane</keyword>
<dbReference type="Gene3D" id="3.55.50.30">
    <property type="match status" value="1"/>
</dbReference>
<proteinExistence type="predicted"/>
<dbReference type="Gene3D" id="2.60.120.1440">
    <property type="match status" value="1"/>
</dbReference>
<feature type="domain" description="FecR protein" evidence="2">
    <location>
        <begin position="166"/>
        <end position="256"/>
    </location>
</feature>
<feature type="domain" description="Protein FecR C-terminal" evidence="3">
    <location>
        <begin position="306"/>
        <end position="373"/>
    </location>
</feature>
<dbReference type="Pfam" id="PF16344">
    <property type="entry name" value="FecR_C"/>
    <property type="match status" value="1"/>
</dbReference>
<name>A0ABU7XRE2_9FLAO</name>
<organism evidence="4 5">
    <name type="scientific">Flavivirga spongiicola</name>
    <dbReference type="NCBI Taxonomy" id="421621"/>
    <lineage>
        <taxon>Bacteria</taxon>
        <taxon>Pseudomonadati</taxon>
        <taxon>Bacteroidota</taxon>
        <taxon>Flavobacteriia</taxon>
        <taxon>Flavobacteriales</taxon>
        <taxon>Flavobacteriaceae</taxon>
        <taxon>Flavivirga</taxon>
    </lineage>
</organism>
<keyword evidence="1" id="KW-0472">Membrane</keyword>
<dbReference type="PANTHER" id="PTHR30273:SF2">
    <property type="entry name" value="PROTEIN FECR"/>
    <property type="match status" value="1"/>
</dbReference>